<comment type="cofactor">
    <cofactor evidence="11">
        <name>Mg(2+)</name>
        <dbReference type="ChEBI" id="CHEBI:18420"/>
    </cofactor>
    <text evidence="11">Binds 1 Mg(2+) ion per subunit.</text>
</comment>
<dbReference type="Gene3D" id="3.10.20.810">
    <property type="entry name" value="Phosphoribosyl-AMP cyclohydrolase"/>
    <property type="match status" value="1"/>
</dbReference>
<dbReference type="HAMAP" id="MF_01021">
    <property type="entry name" value="HisI"/>
    <property type="match status" value="1"/>
</dbReference>
<evidence type="ECO:0000259" key="12">
    <source>
        <dbReference type="Pfam" id="PF01502"/>
    </source>
</evidence>
<comment type="similarity">
    <text evidence="6">In the N-terminal section; belongs to the PRA-CH family.</text>
</comment>
<protein>
    <recommendedName>
        <fullName evidence="11">Phosphoribosyl-AMP cyclohydrolase</fullName>
        <shortName evidence="11">PRA-CH</shortName>
        <ecNumber evidence="11">3.5.4.19</ecNumber>
    </recommendedName>
</protein>
<comment type="catalytic activity">
    <reaction evidence="2">
        <text>1-(5-phospho-beta-D-ribosyl)-ATP + H2O = 1-(5-phospho-beta-D-ribosyl)-5'-AMP + diphosphate + H(+)</text>
        <dbReference type="Rhea" id="RHEA:22828"/>
        <dbReference type="ChEBI" id="CHEBI:15377"/>
        <dbReference type="ChEBI" id="CHEBI:15378"/>
        <dbReference type="ChEBI" id="CHEBI:33019"/>
        <dbReference type="ChEBI" id="CHEBI:59457"/>
        <dbReference type="ChEBI" id="CHEBI:73183"/>
        <dbReference type="EC" id="3.6.1.31"/>
    </reaction>
</comment>
<dbReference type="InterPro" id="IPR026660">
    <property type="entry name" value="PRA-CH"/>
</dbReference>
<dbReference type="PANTHER" id="PTHR42945">
    <property type="entry name" value="HISTIDINE BIOSYNTHESIS BIFUNCTIONAL PROTEIN"/>
    <property type="match status" value="1"/>
</dbReference>
<dbReference type="SUPFAM" id="SSF141734">
    <property type="entry name" value="HisI-like"/>
    <property type="match status" value="1"/>
</dbReference>
<feature type="binding site" evidence="11">
    <location>
        <position position="99"/>
    </location>
    <ligand>
        <name>Zn(2+)</name>
        <dbReference type="ChEBI" id="CHEBI:29105"/>
        <note>ligand shared between dimeric partners</note>
    </ligand>
</feature>
<evidence type="ECO:0000256" key="4">
    <source>
        <dbReference type="ARBA" id="ARBA00005204"/>
    </source>
</evidence>
<dbReference type="UniPathway" id="UPA00031">
    <property type="reaction ID" value="UER00008"/>
</dbReference>
<feature type="binding site" evidence="11">
    <location>
        <position position="77"/>
    </location>
    <ligand>
        <name>Mg(2+)</name>
        <dbReference type="ChEBI" id="CHEBI:18420"/>
    </ligand>
</feature>
<dbReference type="InterPro" id="IPR038019">
    <property type="entry name" value="PRib_AMP_CycHydrolase_sf"/>
</dbReference>
<keyword evidence="8 11" id="KW-0028">Amino-acid biosynthesis</keyword>
<dbReference type="EC" id="3.5.4.19" evidence="11"/>
<evidence type="ECO:0000256" key="8">
    <source>
        <dbReference type="ARBA" id="ARBA00022605"/>
    </source>
</evidence>
<comment type="pathway">
    <text evidence="4">Amino-acid biosynthesis; L-histidine biosynthesis; L-histidine from 5-phospho-alpha-D-ribose 1-diphosphate: step 2/9.</text>
</comment>
<evidence type="ECO:0000256" key="7">
    <source>
        <dbReference type="ARBA" id="ARBA00022490"/>
    </source>
</evidence>
<evidence type="ECO:0000256" key="6">
    <source>
        <dbReference type="ARBA" id="ARBA00008299"/>
    </source>
</evidence>
<evidence type="ECO:0000256" key="10">
    <source>
        <dbReference type="ARBA" id="ARBA00023102"/>
    </source>
</evidence>
<comment type="subunit">
    <text evidence="11">Homodimer.</text>
</comment>
<keyword evidence="11" id="KW-0479">Metal-binding</keyword>
<feature type="binding site" evidence="11">
    <location>
        <position position="76"/>
    </location>
    <ligand>
        <name>Zn(2+)</name>
        <dbReference type="ChEBI" id="CHEBI:29105"/>
        <note>ligand shared between dimeric partners</note>
    </ligand>
</feature>
<proteinExistence type="inferred from homology"/>
<gene>
    <name evidence="11" type="primary">hisI</name>
    <name evidence="13" type="ORF">BWX89_01744</name>
</gene>
<reference evidence="13" key="1">
    <citation type="submission" date="2017-02" db="EMBL/GenBank/DDBJ databases">
        <title>Delving into the versatile metabolic prowess of the omnipresent phylum Bacteroidetes.</title>
        <authorList>
            <person name="Nobu M.K."/>
            <person name="Mei R."/>
            <person name="Narihiro T."/>
            <person name="Kuroda K."/>
            <person name="Liu W.-T."/>
        </authorList>
    </citation>
    <scope>NUCLEOTIDE SEQUENCE</scope>
    <source>
        <strain evidence="13">ADurb.Bin131</strain>
    </source>
</reference>
<keyword evidence="11" id="KW-0862">Zinc</keyword>
<dbReference type="NCBIfam" id="NF000768">
    <property type="entry name" value="PRK00051.1"/>
    <property type="match status" value="1"/>
</dbReference>
<keyword evidence="9 11" id="KW-0378">Hydrolase</keyword>
<evidence type="ECO:0000256" key="1">
    <source>
        <dbReference type="ARBA" id="ARBA00000024"/>
    </source>
</evidence>
<dbReference type="PANTHER" id="PTHR42945:SF1">
    <property type="entry name" value="HISTIDINE BIOSYNTHESIS BIFUNCTIONAL PROTEIN HIS7"/>
    <property type="match status" value="1"/>
</dbReference>
<dbReference type="FunFam" id="3.10.20.810:FF:000001">
    <property type="entry name" value="Histidine biosynthesis bifunctional protein HisIE"/>
    <property type="match status" value="1"/>
</dbReference>
<sequence length="124" mass="14714">MDIIENLKFGSDGLIPAIVQDTKGKVLMLGYMNMESFKKTIETGMVYFWSRSRKKLWKKGETSGHVQKIIEIRVDCDMDTLLFIVDQTRACCHEGYYSCFWRKLEENKWKITDKKIFNPERVYK</sequence>
<dbReference type="GO" id="GO:0000105">
    <property type="term" value="P:L-histidine biosynthetic process"/>
    <property type="evidence" value="ECO:0007669"/>
    <property type="project" value="UniProtKB-UniRule"/>
</dbReference>
<feature type="binding site" evidence="11">
    <location>
        <position position="75"/>
    </location>
    <ligand>
        <name>Mg(2+)</name>
        <dbReference type="ChEBI" id="CHEBI:18420"/>
    </ligand>
</feature>
<dbReference type="Proteomes" id="UP000485562">
    <property type="component" value="Unassembled WGS sequence"/>
</dbReference>
<feature type="domain" description="Phosphoribosyl-AMP cyclohydrolase" evidence="12">
    <location>
        <begin position="28"/>
        <end position="100"/>
    </location>
</feature>
<dbReference type="Pfam" id="PF01502">
    <property type="entry name" value="PRA-CH"/>
    <property type="match status" value="1"/>
</dbReference>
<comment type="similarity">
    <text evidence="11">Belongs to the PRA-CH family.</text>
</comment>
<evidence type="ECO:0000256" key="9">
    <source>
        <dbReference type="ARBA" id="ARBA00022801"/>
    </source>
</evidence>
<feature type="binding site" evidence="11">
    <location>
        <position position="79"/>
    </location>
    <ligand>
        <name>Mg(2+)</name>
        <dbReference type="ChEBI" id="CHEBI:18420"/>
    </ligand>
</feature>
<evidence type="ECO:0000256" key="11">
    <source>
        <dbReference type="HAMAP-Rule" id="MF_01021"/>
    </source>
</evidence>
<evidence type="ECO:0000256" key="3">
    <source>
        <dbReference type="ARBA" id="ARBA00005169"/>
    </source>
</evidence>
<organism evidence="13">
    <name type="scientific">candidate division TA06 bacterium ADurb.Bin131</name>
    <dbReference type="NCBI Taxonomy" id="1852827"/>
    <lineage>
        <taxon>Bacteria</taxon>
        <taxon>Bacteria division TA06</taxon>
    </lineage>
</organism>
<comment type="caution">
    <text evidence="13">The sequence shown here is derived from an EMBL/GenBank/DDBJ whole genome shotgun (WGS) entry which is preliminary data.</text>
</comment>
<comment type="function">
    <text evidence="11">Catalyzes the hydrolysis of the adenine ring of phosphoribosyl-AMP.</text>
</comment>
<comment type="cofactor">
    <cofactor evidence="11">
        <name>Zn(2+)</name>
        <dbReference type="ChEBI" id="CHEBI:29105"/>
    </cofactor>
    <text evidence="11">Binds 1 zinc ion per subunit.</text>
</comment>
<evidence type="ECO:0000256" key="2">
    <source>
        <dbReference type="ARBA" id="ARBA00001460"/>
    </source>
</evidence>
<keyword evidence="11" id="KW-0460">Magnesium</keyword>
<evidence type="ECO:0000256" key="5">
    <source>
        <dbReference type="ARBA" id="ARBA00007731"/>
    </source>
</evidence>
<keyword evidence="10 11" id="KW-0368">Histidine biosynthesis</keyword>
<feature type="binding site" evidence="11">
    <location>
        <position position="92"/>
    </location>
    <ligand>
        <name>Zn(2+)</name>
        <dbReference type="ChEBI" id="CHEBI:29105"/>
        <note>ligand shared between dimeric partners</note>
    </ligand>
</feature>
<evidence type="ECO:0000313" key="13">
    <source>
        <dbReference type="EMBL" id="OQB71820.1"/>
    </source>
</evidence>
<accession>A0A1V6C4P3</accession>
<dbReference type="GO" id="GO:0004636">
    <property type="term" value="F:phosphoribosyl-ATP diphosphatase activity"/>
    <property type="evidence" value="ECO:0007669"/>
    <property type="project" value="UniProtKB-EC"/>
</dbReference>
<dbReference type="GO" id="GO:0008270">
    <property type="term" value="F:zinc ion binding"/>
    <property type="evidence" value="ECO:0007669"/>
    <property type="project" value="UniProtKB-UniRule"/>
</dbReference>
<name>A0A1V6C4P3_UNCT6</name>
<dbReference type="AlphaFoldDB" id="A0A1V6C4P3"/>
<dbReference type="GO" id="GO:0005737">
    <property type="term" value="C:cytoplasm"/>
    <property type="evidence" value="ECO:0007669"/>
    <property type="project" value="UniProtKB-SubCell"/>
</dbReference>
<dbReference type="InterPro" id="IPR002496">
    <property type="entry name" value="PRib_AMP_CycHydrolase_dom"/>
</dbReference>
<keyword evidence="7 11" id="KW-0963">Cytoplasm</keyword>
<comment type="pathway">
    <text evidence="3 11">Amino-acid biosynthesis; L-histidine biosynthesis; L-histidine from 5-phospho-alpha-D-ribose 1-diphosphate: step 3/9.</text>
</comment>
<comment type="catalytic activity">
    <reaction evidence="1 11">
        <text>1-(5-phospho-beta-D-ribosyl)-5'-AMP + H2O = 1-(5-phospho-beta-D-ribosyl)-5-[(5-phospho-beta-D-ribosylamino)methylideneamino]imidazole-4-carboxamide</text>
        <dbReference type="Rhea" id="RHEA:20049"/>
        <dbReference type="ChEBI" id="CHEBI:15377"/>
        <dbReference type="ChEBI" id="CHEBI:58435"/>
        <dbReference type="ChEBI" id="CHEBI:59457"/>
        <dbReference type="EC" id="3.5.4.19"/>
    </reaction>
</comment>
<dbReference type="GO" id="GO:0004635">
    <property type="term" value="F:phosphoribosyl-AMP cyclohydrolase activity"/>
    <property type="evidence" value="ECO:0007669"/>
    <property type="project" value="UniProtKB-UniRule"/>
</dbReference>
<comment type="similarity">
    <text evidence="5">In the C-terminal section; belongs to the PRA-PH family.</text>
</comment>
<comment type="subcellular location">
    <subcellularLocation>
        <location evidence="11">Cytoplasm</location>
    </subcellularLocation>
</comment>
<dbReference type="EMBL" id="MWDQ01000150">
    <property type="protein sequence ID" value="OQB71820.1"/>
    <property type="molecule type" value="Genomic_DNA"/>
</dbReference>
<dbReference type="GO" id="GO:0000287">
    <property type="term" value="F:magnesium ion binding"/>
    <property type="evidence" value="ECO:0007669"/>
    <property type="project" value="UniProtKB-UniRule"/>
</dbReference>